<proteinExistence type="predicted"/>
<dbReference type="Proteomes" id="UP001296104">
    <property type="component" value="Unassembled WGS sequence"/>
</dbReference>
<organism evidence="1 2">
    <name type="scientific">Lecanosticta acicola</name>
    <dbReference type="NCBI Taxonomy" id="111012"/>
    <lineage>
        <taxon>Eukaryota</taxon>
        <taxon>Fungi</taxon>
        <taxon>Dikarya</taxon>
        <taxon>Ascomycota</taxon>
        <taxon>Pezizomycotina</taxon>
        <taxon>Dothideomycetes</taxon>
        <taxon>Dothideomycetidae</taxon>
        <taxon>Mycosphaerellales</taxon>
        <taxon>Mycosphaerellaceae</taxon>
        <taxon>Lecanosticta</taxon>
    </lineage>
</organism>
<protein>
    <submittedName>
        <fullName evidence="1">Uncharacterized protein</fullName>
    </submittedName>
</protein>
<sequence length="114" mass="12797">MSPSEVSAKHCLYSTYTAFLEADREDLADEVSALGERIFGQQQWRRFLPSLNHSIPDATREARAVRLTEAKGHLIDCWKSLLAAEWLPEADGVDELGRGFYTDEGWALAVHDSC</sequence>
<evidence type="ECO:0000313" key="2">
    <source>
        <dbReference type="Proteomes" id="UP001296104"/>
    </source>
</evidence>
<dbReference type="EMBL" id="CAVMBE010000028">
    <property type="protein sequence ID" value="CAK4022090.1"/>
    <property type="molecule type" value="Genomic_DNA"/>
</dbReference>
<evidence type="ECO:0000313" key="1">
    <source>
        <dbReference type="EMBL" id="CAK4022090.1"/>
    </source>
</evidence>
<comment type="caution">
    <text evidence="1">The sequence shown here is derived from an EMBL/GenBank/DDBJ whole genome shotgun (WGS) entry which is preliminary data.</text>
</comment>
<reference evidence="1" key="1">
    <citation type="submission" date="2023-11" db="EMBL/GenBank/DDBJ databases">
        <authorList>
            <person name="Alioto T."/>
            <person name="Alioto T."/>
            <person name="Gomez Garrido J."/>
        </authorList>
    </citation>
    <scope>NUCLEOTIDE SEQUENCE</scope>
</reference>
<dbReference type="AlphaFoldDB" id="A0AAI8YZH2"/>
<accession>A0AAI8YZH2</accession>
<keyword evidence="2" id="KW-1185">Reference proteome</keyword>
<name>A0AAI8YZH2_9PEZI</name>
<gene>
    <name evidence="1" type="ORF">LECACI_7A004809</name>
</gene>